<dbReference type="Proteomes" id="UP000626109">
    <property type="component" value="Unassembled WGS sequence"/>
</dbReference>
<feature type="transmembrane region" description="Helical" evidence="15">
    <location>
        <begin position="568"/>
        <end position="589"/>
    </location>
</feature>
<comment type="catalytic activity">
    <reaction evidence="8">
        <text>D-galactose(in) = D-galactose(out)</text>
        <dbReference type="Rhea" id="RHEA:34915"/>
        <dbReference type="ChEBI" id="CHEBI:4139"/>
    </reaction>
    <physiologicalReaction direction="right-to-left" evidence="8">
        <dbReference type="Rhea" id="RHEA:34917"/>
    </physiologicalReaction>
</comment>
<evidence type="ECO:0000256" key="7">
    <source>
        <dbReference type="ARBA" id="ARBA00023136"/>
    </source>
</evidence>
<evidence type="ECO:0000256" key="6">
    <source>
        <dbReference type="ARBA" id="ARBA00022989"/>
    </source>
</evidence>
<comment type="caution">
    <text evidence="17">The sequence shown here is derived from an EMBL/GenBank/DDBJ whole genome shotgun (WGS) entry which is preliminary data.</text>
</comment>
<feature type="transmembrane region" description="Helical" evidence="15">
    <location>
        <begin position="373"/>
        <end position="393"/>
    </location>
</feature>
<evidence type="ECO:0000256" key="10">
    <source>
        <dbReference type="ARBA" id="ARBA00044656"/>
    </source>
</evidence>
<dbReference type="Pfam" id="PF00083">
    <property type="entry name" value="Sugar_tr"/>
    <property type="match status" value="2"/>
</dbReference>
<dbReference type="InterPro" id="IPR005828">
    <property type="entry name" value="MFS_sugar_transport-like"/>
</dbReference>
<comment type="subunit">
    <text evidence="3">Homodimer.</text>
</comment>
<dbReference type="PANTHER" id="PTHR48020">
    <property type="entry name" value="PROTON MYO-INOSITOL COTRANSPORTER"/>
    <property type="match status" value="1"/>
</dbReference>
<feature type="transmembrane region" description="Helical" evidence="15">
    <location>
        <begin position="468"/>
        <end position="487"/>
    </location>
</feature>
<feature type="transmembrane region" description="Helical" evidence="15">
    <location>
        <begin position="882"/>
        <end position="902"/>
    </location>
</feature>
<keyword evidence="6 15" id="KW-1133">Transmembrane helix</keyword>
<dbReference type="SUPFAM" id="SSF103473">
    <property type="entry name" value="MFS general substrate transporter"/>
    <property type="match status" value="2"/>
</dbReference>
<evidence type="ECO:0000256" key="3">
    <source>
        <dbReference type="ARBA" id="ARBA00011738"/>
    </source>
</evidence>
<evidence type="ECO:0000256" key="13">
    <source>
        <dbReference type="ARBA" id="ARBA00044710"/>
    </source>
</evidence>
<feature type="transmembrane region" description="Helical" evidence="15">
    <location>
        <begin position="344"/>
        <end position="366"/>
    </location>
</feature>
<dbReference type="PRINTS" id="PR00171">
    <property type="entry name" value="SUGRTRNSPORT"/>
</dbReference>
<dbReference type="GO" id="GO:0022857">
    <property type="term" value="F:transmembrane transporter activity"/>
    <property type="evidence" value="ECO:0007669"/>
    <property type="project" value="InterPro"/>
</dbReference>
<feature type="transmembrane region" description="Helical" evidence="15">
    <location>
        <begin position="908"/>
        <end position="933"/>
    </location>
</feature>
<dbReference type="Gene3D" id="1.20.1250.20">
    <property type="entry name" value="MFS general substrate transporter like domains"/>
    <property type="match status" value="2"/>
</dbReference>
<dbReference type="InterPro" id="IPR050814">
    <property type="entry name" value="Myo-inositol_Transporter"/>
</dbReference>
<comment type="catalytic activity">
    <reaction evidence="12">
        <text>D-glucosamine(out) = D-glucosamine(in)</text>
        <dbReference type="Rhea" id="RHEA:78423"/>
        <dbReference type="ChEBI" id="CHEBI:58723"/>
    </reaction>
    <physiologicalReaction direction="left-to-right" evidence="12">
        <dbReference type="Rhea" id="RHEA:78424"/>
    </physiologicalReaction>
</comment>
<feature type="transmembrane region" description="Helical" evidence="15">
    <location>
        <begin position="658"/>
        <end position="679"/>
    </location>
</feature>
<feature type="transmembrane region" description="Helical" evidence="15">
    <location>
        <begin position="814"/>
        <end position="841"/>
    </location>
</feature>
<feature type="transmembrane region" description="Helical" evidence="15">
    <location>
        <begin position="436"/>
        <end position="456"/>
    </location>
</feature>
<dbReference type="InterPro" id="IPR036259">
    <property type="entry name" value="MFS_trans_sf"/>
</dbReference>
<feature type="transmembrane region" description="Helical" evidence="15">
    <location>
        <begin position="725"/>
        <end position="746"/>
    </location>
</feature>
<dbReference type="InterPro" id="IPR003663">
    <property type="entry name" value="Sugar/inositol_transpt"/>
</dbReference>
<comment type="catalytic activity">
    <reaction evidence="10">
        <text>D-xylose(out) = D-xylose(in)</text>
        <dbReference type="Rhea" id="RHEA:78427"/>
        <dbReference type="ChEBI" id="CHEBI:53455"/>
    </reaction>
    <physiologicalReaction direction="left-to-right" evidence="10">
        <dbReference type="Rhea" id="RHEA:78428"/>
    </physiologicalReaction>
</comment>
<feature type="transmembrane region" description="Helical" evidence="15">
    <location>
        <begin position="154"/>
        <end position="175"/>
    </location>
</feature>
<keyword evidence="5 15" id="KW-0812">Transmembrane</keyword>
<dbReference type="PROSITE" id="PS00217">
    <property type="entry name" value="SUGAR_TRANSPORT_2"/>
    <property type="match status" value="2"/>
</dbReference>
<dbReference type="NCBIfam" id="TIGR00879">
    <property type="entry name" value="SP"/>
    <property type="match status" value="2"/>
</dbReference>
<evidence type="ECO:0000256" key="9">
    <source>
        <dbReference type="ARBA" id="ARBA00044648"/>
    </source>
</evidence>
<feature type="transmembrane region" description="Helical" evidence="15">
    <location>
        <begin position="399"/>
        <end position="424"/>
    </location>
</feature>
<proteinExistence type="inferred from homology"/>
<dbReference type="PANTHER" id="PTHR48020:SF49">
    <property type="entry name" value="SUGAR TRANSPORTER"/>
    <property type="match status" value="1"/>
</dbReference>
<comment type="catalytic activity">
    <reaction evidence="11">
        <text>D-mannose(out) = D-mannose(in)</text>
        <dbReference type="Rhea" id="RHEA:78391"/>
        <dbReference type="ChEBI" id="CHEBI:4208"/>
    </reaction>
    <physiologicalReaction direction="left-to-right" evidence="11">
        <dbReference type="Rhea" id="RHEA:78392"/>
    </physiologicalReaction>
</comment>
<dbReference type="AlphaFoldDB" id="A0A813L672"/>
<organism evidence="17 18">
    <name type="scientific">Polarella glacialis</name>
    <name type="common">Dinoflagellate</name>
    <dbReference type="NCBI Taxonomy" id="89957"/>
    <lineage>
        <taxon>Eukaryota</taxon>
        <taxon>Sar</taxon>
        <taxon>Alveolata</taxon>
        <taxon>Dinophyceae</taxon>
        <taxon>Suessiales</taxon>
        <taxon>Suessiaceae</taxon>
        <taxon>Polarella</taxon>
    </lineage>
</organism>
<sequence>MAEVRPVTAVEDVQATVNSLGALFDVTQDVSEVSASKDARNEVSASKDGRKLPDGPPLFMYLMAGCAALNSTNIGFDIGASTGVALLLQEEWQLTDGQVGLFMGSFSFVAAFGGLSSQAVSDRLGRRWTFAVTQVVLLVGLAIMASAVSFGMLMVGRVFVGLAVGFGLAVDPLYITELAPAQHRGRLTSWPEIATNLGILLGFVVNWAFADIDHAISWRLMLAVGGILPIALLVLSLKVMPESPRWLISKGRVEEATLVLRSSHPQSEDIAAVVEAIQSEISEEQLNESSGWAPLFCPDKVTKRLLLIGIGVAFSQQISGVDCVLAYSPTIFKRAHVATSEQSLFALTMLVGFTKTAFIVLAACYMDTKGRRPLLILSTTAMTVCLATLALAMGLDISWLSVVAVCSYVAAFSLGMGPITWIIAAEVFPSQIRAKAMSLATFTNRMTSGMLTLTFLPLSDAMGGQAQYFGLLAVLTGLTAVFACVVVPETKQMTLEQLHQHIGRMVHRADPQGVRPVTAVEEVQATVNSLDALYDVTQDVSEVSASKDARNEVSASKDGRKLPDGPPLFMYLMAGCAALNSTNIGFDIGASTGVALLLQEEWQLTDGQVGLFMGSLSFVAAFGGLFSQAVSDQLGRWTFAVTQVVLLVGLSIKASAVSFGMLMVGRVFVGLAVGFGLAVDPLYITELAPAQHRGRLTSWPEIAINLGILLGFVVNWAFADIDHAISWRLMIAVGGILPIALLVLSLKVMPESPRWLISKGRVEQATLVLRSSHRESEDIAAVVEAIQSEISEEQLNESSGWAPLFCPDKVTKRLLLIGIGVAFSQQISGVDCVLAYSPTIFKRAHVATSDQSLFALTMLVGFTKTAFIVLAACYMDTKGRRPLLILSTSAMTVCLATLALAMGLDISWLSVVAVCSYVAAFSLGIGPITWIIAAEVFPSQIRAKAMSLATFTNRLTSGMLTLTFLPLSDAMGGQAQYFGLLAVLTGLTAVFACAVVPETKQLTLEQLHQHIGRMVHRADPQGESRI</sequence>
<comment type="similarity">
    <text evidence="2">Belongs to the major facilitator superfamily. Sugar transporter (TC 2.A.1.1) family.</text>
</comment>
<evidence type="ECO:0000256" key="11">
    <source>
        <dbReference type="ARBA" id="ARBA00044662"/>
    </source>
</evidence>
<name>A0A813L672_POLGL</name>
<feature type="domain" description="Major facilitator superfamily (MFS) profile" evidence="16">
    <location>
        <begin position="63"/>
        <end position="491"/>
    </location>
</feature>
<evidence type="ECO:0000256" key="5">
    <source>
        <dbReference type="ARBA" id="ARBA00022692"/>
    </source>
</evidence>
<evidence type="ECO:0000256" key="1">
    <source>
        <dbReference type="ARBA" id="ARBA00004141"/>
    </source>
</evidence>
<feature type="transmembrane region" description="Helical" evidence="15">
    <location>
        <begin position="305"/>
        <end position="332"/>
    </location>
</feature>
<gene>
    <name evidence="17" type="ORF">PGLA2088_LOCUS41104</name>
</gene>
<evidence type="ECO:0000256" key="8">
    <source>
        <dbReference type="ARBA" id="ARBA00044637"/>
    </source>
</evidence>
<protein>
    <recommendedName>
        <fullName evidence="14">Hexose transporter 1</fullName>
    </recommendedName>
</protein>
<comment type="catalytic activity">
    <reaction evidence="13">
        <text>D-fructose(out) = D-fructose(in)</text>
        <dbReference type="Rhea" id="RHEA:60372"/>
        <dbReference type="ChEBI" id="CHEBI:37721"/>
    </reaction>
    <physiologicalReaction direction="left-to-right" evidence="13">
        <dbReference type="Rhea" id="RHEA:60373"/>
    </physiologicalReaction>
</comment>
<evidence type="ECO:0000256" key="2">
    <source>
        <dbReference type="ARBA" id="ARBA00010992"/>
    </source>
</evidence>
<evidence type="ECO:0000256" key="14">
    <source>
        <dbReference type="ARBA" id="ARBA00044780"/>
    </source>
</evidence>
<feature type="transmembrane region" description="Helical" evidence="15">
    <location>
        <begin position="853"/>
        <end position="875"/>
    </location>
</feature>
<feature type="transmembrane region" description="Helical" evidence="15">
    <location>
        <begin position="945"/>
        <end position="965"/>
    </location>
</feature>
<feature type="transmembrane region" description="Helical" evidence="15">
    <location>
        <begin position="216"/>
        <end position="237"/>
    </location>
</feature>
<feature type="transmembrane region" description="Helical" evidence="15">
    <location>
        <begin position="187"/>
        <end position="210"/>
    </location>
</feature>
<comment type="catalytic activity">
    <reaction evidence="9">
        <text>D-glucose(out) = D-glucose(in)</text>
        <dbReference type="Rhea" id="RHEA:60376"/>
        <dbReference type="ChEBI" id="CHEBI:4167"/>
    </reaction>
    <physiologicalReaction direction="left-to-right" evidence="9">
        <dbReference type="Rhea" id="RHEA:60377"/>
    </physiologicalReaction>
</comment>
<feature type="transmembrane region" description="Helical" evidence="15">
    <location>
        <begin position="128"/>
        <end position="148"/>
    </location>
</feature>
<evidence type="ECO:0000256" key="15">
    <source>
        <dbReference type="SAM" id="Phobius"/>
    </source>
</evidence>
<evidence type="ECO:0000256" key="12">
    <source>
        <dbReference type="ARBA" id="ARBA00044668"/>
    </source>
</evidence>
<comment type="subcellular location">
    <subcellularLocation>
        <location evidence="1">Membrane</location>
        <topology evidence="1">Multi-pass membrane protein</topology>
    </subcellularLocation>
</comment>
<dbReference type="EMBL" id="CAJNNW010033736">
    <property type="protein sequence ID" value="CAE8720116.1"/>
    <property type="molecule type" value="Genomic_DNA"/>
</dbReference>
<keyword evidence="4" id="KW-0813">Transport</keyword>
<evidence type="ECO:0000259" key="16">
    <source>
        <dbReference type="PROSITE" id="PS50850"/>
    </source>
</evidence>
<evidence type="ECO:0000256" key="4">
    <source>
        <dbReference type="ARBA" id="ARBA00022448"/>
    </source>
</evidence>
<dbReference type="InterPro" id="IPR005829">
    <property type="entry name" value="Sugar_transporter_CS"/>
</dbReference>
<feature type="transmembrane region" description="Helical" evidence="15">
    <location>
        <begin position="634"/>
        <end position="652"/>
    </location>
</feature>
<feature type="transmembrane region" description="Helical" evidence="15">
    <location>
        <begin position="609"/>
        <end position="627"/>
    </location>
</feature>
<reference evidence="17" key="1">
    <citation type="submission" date="2021-02" db="EMBL/GenBank/DDBJ databases">
        <authorList>
            <person name="Dougan E. K."/>
            <person name="Rhodes N."/>
            <person name="Thang M."/>
            <person name="Chan C."/>
        </authorList>
    </citation>
    <scope>NUCLEOTIDE SEQUENCE</scope>
</reference>
<dbReference type="InterPro" id="IPR020846">
    <property type="entry name" value="MFS_dom"/>
</dbReference>
<feature type="transmembrane region" description="Helical" evidence="15">
    <location>
        <begin position="699"/>
        <end position="719"/>
    </location>
</feature>
<feature type="transmembrane region" description="Helical" evidence="15">
    <location>
        <begin position="99"/>
        <end position="116"/>
    </location>
</feature>
<dbReference type="PROSITE" id="PS50850">
    <property type="entry name" value="MFS"/>
    <property type="match status" value="2"/>
</dbReference>
<feature type="transmembrane region" description="Helical" evidence="15">
    <location>
        <begin position="977"/>
        <end position="996"/>
    </location>
</feature>
<evidence type="ECO:0000313" key="18">
    <source>
        <dbReference type="Proteomes" id="UP000626109"/>
    </source>
</evidence>
<evidence type="ECO:0000313" key="17">
    <source>
        <dbReference type="EMBL" id="CAE8720116.1"/>
    </source>
</evidence>
<accession>A0A813L672</accession>
<feature type="domain" description="Major facilitator superfamily (MFS) profile" evidence="16">
    <location>
        <begin position="573"/>
        <end position="1000"/>
    </location>
</feature>
<feature type="transmembrane region" description="Helical" evidence="15">
    <location>
        <begin position="58"/>
        <end position="79"/>
    </location>
</feature>
<dbReference type="GO" id="GO:0016020">
    <property type="term" value="C:membrane"/>
    <property type="evidence" value="ECO:0007669"/>
    <property type="project" value="UniProtKB-SubCell"/>
</dbReference>
<keyword evidence="7 15" id="KW-0472">Membrane</keyword>